<evidence type="ECO:0000313" key="2">
    <source>
        <dbReference type="EMBL" id="MCL6271412.1"/>
    </source>
</evidence>
<gene>
    <name evidence="2" type="ORF">M3P05_15940</name>
</gene>
<keyword evidence="1" id="KW-0472">Membrane</keyword>
<keyword evidence="1" id="KW-1133">Transmembrane helix</keyword>
<reference evidence="2 3" key="1">
    <citation type="submission" date="2022-05" db="EMBL/GenBank/DDBJ databases">
        <authorList>
            <person name="Park J.-S."/>
        </authorList>
    </citation>
    <scope>NUCLEOTIDE SEQUENCE [LARGE SCALE GENOMIC DNA]</scope>
    <source>
        <strain evidence="2 3">2012CJ34-2</strain>
    </source>
</reference>
<keyword evidence="1" id="KW-0812">Transmembrane</keyword>
<feature type="transmembrane region" description="Helical" evidence="1">
    <location>
        <begin position="20"/>
        <end position="39"/>
    </location>
</feature>
<proteinExistence type="predicted"/>
<accession>A0ABT0PJ46</accession>
<protein>
    <submittedName>
        <fullName evidence="2">Uncharacterized protein</fullName>
    </submittedName>
</protein>
<name>A0ABT0PJ46_9GAMM</name>
<dbReference type="PROSITE" id="PS51257">
    <property type="entry name" value="PROKAR_LIPOPROTEIN"/>
    <property type="match status" value="1"/>
</dbReference>
<dbReference type="RefSeq" id="WP_249701020.1">
    <property type="nucleotide sequence ID" value="NZ_JAMFLX010000025.1"/>
</dbReference>
<dbReference type="Proteomes" id="UP001203338">
    <property type="component" value="Unassembled WGS sequence"/>
</dbReference>
<organism evidence="2 3">
    <name type="scientific">Parendozoicomonas callyspongiae</name>
    <dbReference type="NCBI Taxonomy" id="2942213"/>
    <lineage>
        <taxon>Bacteria</taxon>
        <taxon>Pseudomonadati</taxon>
        <taxon>Pseudomonadota</taxon>
        <taxon>Gammaproteobacteria</taxon>
        <taxon>Oceanospirillales</taxon>
        <taxon>Endozoicomonadaceae</taxon>
        <taxon>Parendozoicomonas</taxon>
    </lineage>
</organism>
<evidence type="ECO:0000313" key="3">
    <source>
        <dbReference type="Proteomes" id="UP001203338"/>
    </source>
</evidence>
<evidence type="ECO:0000256" key="1">
    <source>
        <dbReference type="SAM" id="Phobius"/>
    </source>
</evidence>
<dbReference type="EMBL" id="JAMFLX010000025">
    <property type="protein sequence ID" value="MCL6271412.1"/>
    <property type="molecule type" value="Genomic_DNA"/>
</dbReference>
<comment type="caution">
    <text evidence="2">The sequence shown here is derived from an EMBL/GenBank/DDBJ whole genome shotgun (WGS) entry which is preliminary data.</text>
</comment>
<keyword evidence="3" id="KW-1185">Reference proteome</keyword>
<sequence length="60" mass="6959">MAPKHIPHGQRKSWRQAIGMVITVAIILSACIRIGYATYLEYEPPTKILDLNKYFNFHQD</sequence>